<evidence type="ECO:0000256" key="4">
    <source>
        <dbReference type="ARBA" id="ARBA00022679"/>
    </source>
</evidence>
<evidence type="ECO:0000256" key="1">
    <source>
        <dbReference type="ARBA" id="ARBA00022448"/>
    </source>
</evidence>
<dbReference type="SUPFAM" id="SSF52794">
    <property type="entry name" value="PTS system IIB component-like"/>
    <property type="match status" value="1"/>
</dbReference>
<evidence type="ECO:0000256" key="7">
    <source>
        <dbReference type="PROSITE-ProRule" id="PRU00423"/>
    </source>
</evidence>
<dbReference type="Pfam" id="PF02302">
    <property type="entry name" value="PTS_IIB"/>
    <property type="match status" value="1"/>
</dbReference>
<dbReference type="InterPro" id="IPR051819">
    <property type="entry name" value="PTS_sugar-specific_EIIB"/>
</dbReference>
<evidence type="ECO:0000313" key="9">
    <source>
        <dbReference type="EMBL" id="OLF47612.1"/>
    </source>
</evidence>
<keyword evidence="4" id="KW-0808">Transferase</keyword>
<dbReference type="PROSITE" id="PS51100">
    <property type="entry name" value="PTS_EIIB_TYPE_3"/>
    <property type="match status" value="1"/>
</dbReference>
<keyword evidence="2" id="KW-0597">Phosphoprotein</keyword>
<dbReference type="EMBL" id="MSJM01000005">
    <property type="protein sequence ID" value="OLF47612.1"/>
    <property type="molecule type" value="Genomic_DNA"/>
</dbReference>
<sequence length="113" mass="12181">METLSICLACNLGASTSILVGKMRSIVEASEKLSSSNVTIDAVPAGSIDEKILEKYQVILLGPQIGHRKEEIEEKARPYHVPVAVIHAADYGTMNAANILKEAIYLIKTNSEG</sequence>
<dbReference type="InterPro" id="IPR036095">
    <property type="entry name" value="PTS_EIIB-like_sf"/>
</dbReference>
<keyword evidence="6" id="KW-0418">Kinase</keyword>
<dbReference type="GO" id="GO:0016301">
    <property type="term" value="F:kinase activity"/>
    <property type="evidence" value="ECO:0007669"/>
    <property type="project" value="UniProtKB-KW"/>
</dbReference>
<keyword evidence="5" id="KW-0598">Phosphotransferase system</keyword>
<keyword evidence="3 9" id="KW-0762">Sugar transport</keyword>
<evidence type="ECO:0000259" key="8">
    <source>
        <dbReference type="PROSITE" id="PS51100"/>
    </source>
</evidence>
<dbReference type="RefSeq" id="WP_075104919.1">
    <property type="nucleotide sequence ID" value="NZ_MSJM01000005.1"/>
</dbReference>
<dbReference type="InterPro" id="IPR003501">
    <property type="entry name" value="PTS_EIIB_2/3"/>
</dbReference>
<dbReference type="Gene3D" id="3.40.50.2300">
    <property type="match status" value="1"/>
</dbReference>
<evidence type="ECO:0000256" key="3">
    <source>
        <dbReference type="ARBA" id="ARBA00022597"/>
    </source>
</evidence>
<evidence type="ECO:0000313" key="10">
    <source>
        <dbReference type="Proteomes" id="UP000186890"/>
    </source>
</evidence>
<dbReference type="Proteomes" id="UP000186890">
    <property type="component" value="Unassembled WGS sequence"/>
</dbReference>
<gene>
    <name evidence="9" type="ORF">BU202_06165</name>
</gene>
<evidence type="ECO:0000256" key="6">
    <source>
        <dbReference type="ARBA" id="ARBA00022777"/>
    </source>
</evidence>
<dbReference type="PANTHER" id="PTHR34581">
    <property type="entry name" value="PTS SYSTEM N,N'-DIACETYLCHITOBIOSE-SPECIFIC EIIB COMPONENT"/>
    <property type="match status" value="1"/>
</dbReference>
<dbReference type="AlphaFoldDB" id="A0A1Q8E732"/>
<name>A0A1Q8E732_9STRE</name>
<proteinExistence type="predicted"/>
<comment type="caution">
    <text evidence="9">The sequence shown here is derived from an EMBL/GenBank/DDBJ whole genome shotgun (WGS) entry which is preliminary data.</text>
</comment>
<keyword evidence="1" id="KW-0813">Transport</keyword>
<organism evidence="9 10">
    <name type="scientific">Streptococcus cuniculi</name>
    <dbReference type="NCBI Taxonomy" id="1432788"/>
    <lineage>
        <taxon>Bacteria</taxon>
        <taxon>Bacillati</taxon>
        <taxon>Bacillota</taxon>
        <taxon>Bacilli</taxon>
        <taxon>Lactobacillales</taxon>
        <taxon>Streptococcaceae</taxon>
        <taxon>Streptococcus</taxon>
    </lineage>
</organism>
<evidence type="ECO:0000256" key="5">
    <source>
        <dbReference type="ARBA" id="ARBA00022683"/>
    </source>
</evidence>
<protein>
    <submittedName>
        <fullName evidence="9">PTS sugar transporter subunit IIB</fullName>
    </submittedName>
</protein>
<feature type="modified residue" description="Phosphocysteine; by EIIA" evidence="7">
    <location>
        <position position="10"/>
    </location>
</feature>
<dbReference type="CDD" id="cd05564">
    <property type="entry name" value="PTS_IIB_chitobiose_lichenan"/>
    <property type="match status" value="1"/>
</dbReference>
<reference evidence="10" key="1">
    <citation type="submission" date="2016-12" db="EMBL/GenBank/DDBJ databases">
        <authorList>
            <person name="Gulvik C.A."/>
        </authorList>
    </citation>
    <scope>NUCLEOTIDE SEQUENCE [LARGE SCALE GENOMIC DNA]</scope>
    <source>
        <strain evidence="10">NED12-00049-6B</strain>
    </source>
</reference>
<dbReference type="GO" id="GO:0008982">
    <property type="term" value="F:protein-N(PI)-phosphohistidine-sugar phosphotransferase activity"/>
    <property type="evidence" value="ECO:0007669"/>
    <property type="project" value="InterPro"/>
</dbReference>
<accession>A0A1Q8E732</accession>
<evidence type="ECO:0000256" key="2">
    <source>
        <dbReference type="ARBA" id="ARBA00022553"/>
    </source>
</evidence>
<dbReference type="PANTHER" id="PTHR34581:SF2">
    <property type="entry name" value="PTS SYSTEM N,N'-DIACETYLCHITOBIOSE-SPECIFIC EIIB COMPONENT"/>
    <property type="match status" value="1"/>
</dbReference>
<dbReference type="GO" id="GO:0009401">
    <property type="term" value="P:phosphoenolpyruvate-dependent sugar phosphotransferase system"/>
    <property type="evidence" value="ECO:0007669"/>
    <property type="project" value="UniProtKB-KW"/>
</dbReference>
<keyword evidence="10" id="KW-1185">Reference proteome</keyword>
<dbReference type="OrthoDB" id="9808134at2"/>
<dbReference type="InterPro" id="IPR013012">
    <property type="entry name" value="PTS_EIIB_3"/>
</dbReference>
<feature type="domain" description="PTS EIIB type-3" evidence="8">
    <location>
        <begin position="3"/>
        <end position="113"/>
    </location>
</feature>